<reference evidence="1 2" key="1">
    <citation type="journal article" date="2022" name="Hortic Res">
        <title>A haplotype resolved chromosomal level avocado genome allows analysis of novel avocado genes.</title>
        <authorList>
            <person name="Nath O."/>
            <person name="Fletcher S.J."/>
            <person name="Hayward A."/>
            <person name="Shaw L.M."/>
            <person name="Masouleh A.K."/>
            <person name="Furtado A."/>
            <person name="Henry R.J."/>
            <person name="Mitter N."/>
        </authorList>
    </citation>
    <scope>NUCLEOTIDE SEQUENCE [LARGE SCALE GENOMIC DNA]</scope>
    <source>
        <strain evidence="2">cv. Hass</strain>
    </source>
</reference>
<proteinExistence type="predicted"/>
<gene>
    <name evidence="1" type="ORF">MRB53_022950</name>
</gene>
<dbReference type="EMBL" id="CM056815">
    <property type="protein sequence ID" value="KAJ8629627.1"/>
    <property type="molecule type" value="Genomic_DNA"/>
</dbReference>
<sequence length="398" mass="45274">MANWADLPRDVVGLISDLSILSDHMKMQCVCKTWQSFLKNSSSKRELPWLMLLPKDQEEDPDARDFYSLSKQNILSIRLPEIRGKRCCGSFQNGWLMIVVEQLDICLFHPWSKKTLQLPHQSTFKKQHYVDDEGTFTMEEIRDMHIRKAAVSDDANMVLVVYGMGNLAFCRVGDKAWTEMHSGMEDVIFHKGQFYALTVVPAVYLVRIEDGVNPSFSLQRINEDFRLIGGLFYLVPDTLTDDTMFVIFRELDESDILDEDAEYTDLEDDAEPPRSLHRTIHFDIYQAPLGEVAAAPKGNKLMKVESLGERIVFLGYNSPMVTTTREFPGIQGNLIYFADNCAESYFCSPYGCCDSGVFNVEDGTIQQFFADRFHPASAPPVWIATPPPFSFQSDFGGK</sequence>
<name>A0ACC2L939_PERAE</name>
<keyword evidence="2" id="KW-1185">Reference proteome</keyword>
<dbReference type="Proteomes" id="UP001234297">
    <property type="component" value="Chromosome 7"/>
</dbReference>
<evidence type="ECO:0000313" key="2">
    <source>
        <dbReference type="Proteomes" id="UP001234297"/>
    </source>
</evidence>
<accession>A0ACC2L939</accession>
<organism evidence="1 2">
    <name type="scientific">Persea americana</name>
    <name type="common">Avocado</name>
    <dbReference type="NCBI Taxonomy" id="3435"/>
    <lineage>
        <taxon>Eukaryota</taxon>
        <taxon>Viridiplantae</taxon>
        <taxon>Streptophyta</taxon>
        <taxon>Embryophyta</taxon>
        <taxon>Tracheophyta</taxon>
        <taxon>Spermatophyta</taxon>
        <taxon>Magnoliopsida</taxon>
        <taxon>Magnoliidae</taxon>
        <taxon>Laurales</taxon>
        <taxon>Lauraceae</taxon>
        <taxon>Persea</taxon>
    </lineage>
</organism>
<protein>
    <submittedName>
        <fullName evidence="1">Uncharacterized protein</fullName>
    </submittedName>
</protein>
<comment type="caution">
    <text evidence="1">The sequence shown here is derived from an EMBL/GenBank/DDBJ whole genome shotgun (WGS) entry which is preliminary data.</text>
</comment>
<evidence type="ECO:0000313" key="1">
    <source>
        <dbReference type="EMBL" id="KAJ8629627.1"/>
    </source>
</evidence>